<proteinExistence type="predicted"/>
<evidence type="ECO:0000313" key="1">
    <source>
        <dbReference type="EMBL" id="MSU03082.1"/>
    </source>
</evidence>
<name>A0A6N7XQJ4_9FIRM</name>
<dbReference type="AlphaFoldDB" id="A0A6N7XQJ4"/>
<protein>
    <submittedName>
        <fullName evidence="1">Uncharacterized protein</fullName>
    </submittedName>
</protein>
<dbReference type="Proteomes" id="UP000469523">
    <property type="component" value="Unassembled WGS sequence"/>
</dbReference>
<accession>A0A6N7XQJ4</accession>
<sequence length="481" mass="57213">MTELEKNISFMKDYELKEKIIYLNTKQLNLIKKSSYLNVFNGVTMLKNTLKDNLDKNETESNIEISSLENYLNKAINLIEDSICNDDEEKKQNRLIEAINIRQELYELASIIDGYSIELSYVRELVDYYGTKIITKKDYEKIPYNNMSVEELIKEVNNLLDNQKQNYFKYINIISNVISVLPMRLTKDKYFNIVQNTIMRNLKLYTKPEAENQINEYKKQFDSSLRNGYGTKFDYCFREIQKLRHIDLSNKSLEEIDEVAEKIVSLNRKIDEMFNFILQLGLISNLVIVINLINDNKIEEIEEVYRQWKKSIIDGNRKYIEDSQKNIEKKIKQIEKDMLGDLEEFNILNSEAISRETFDYEKLNEDLLYTKKVLTYYNDFKLTDHKVLFPEDGETVGADYLEQIVDSLIQYINRSLGKMTNIERKIRMRKLLSQIELPFRGIEEFNDYIRYSLDIRVVPKEEINFTIDYILYFIDNLPEGK</sequence>
<organism evidence="1 2">
    <name type="scientific">Tissierella pigra</name>
    <dbReference type="NCBI Taxonomy" id="2607614"/>
    <lineage>
        <taxon>Bacteria</taxon>
        <taxon>Bacillati</taxon>
        <taxon>Bacillota</taxon>
        <taxon>Tissierellia</taxon>
        <taxon>Tissierellales</taxon>
        <taxon>Tissierellaceae</taxon>
        <taxon>Tissierella</taxon>
    </lineage>
</organism>
<gene>
    <name evidence="1" type="ORF">FYJ83_16600</name>
</gene>
<evidence type="ECO:0000313" key="2">
    <source>
        <dbReference type="Proteomes" id="UP000469523"/>
    </source>
</evidence>
<keyword evidence="2" id="KW-1185">Reference proteome</keyword>
<reference evidence="1 2" key="1">
    <citation type="submission" date="2019-09" db="EMBL/GenBank/DDBJ databases">
        <title>In-depth cultivation of the pig gut microbiome towards novel bacterial diversity and tailored functional studies.</title>
        <authorList>
            <person name="Wylensek D."/>
            <person name="Hitch T.C.A."/>
            <person name="Clavel T."/>
        </authorList>
    </citation>
    <scope>NUCLEOTIDE SEQUENCE [LARGE SCALE GENOMIC DNA]</scope>
    <source>
        <strain evidence="1 2">WCA3-693-APC-4?</strain>
    </source>
</reference>
<comment type="caution">
    <text evidence="1">The sequence shown here is derived from an EMBL/GenBank/DDBJ whole genome shotgun (WGS) entry which is preliminary data.</text>
</comment>
<dbReference type="RefSeq" id="WP_154442527.1">
    <property type="nucleotide sequence ID" value="NZ_JAHLPJ010000001.1"/>
</dbReference>
<dbReference type="EMBL" id="VUNQ01000054">
    <property type="protein sequence ID" value="MSU03082.1"/>
    <property type="molecule type" value="Genomic_DNA"/>
</dbReference>